<evidence type="ECO:0000256" key="7">
    <source>
        <dbReference type="ARBA" id="ARBA00049158"/>
    </source>
</evidence>
<evidence type="ECO:0000256" key="8">
    <source>
        <dbReference type="RuleBase" id="RU366003"/>
    </source>
</evidence>
<evidence type="ECO:0000313" key="11">
    <source>
        <dbReference type="Proteomes" id="UP000182259"/>
    </source>
</evidence>
<reference evidence="10 11" key="1">
    <citation type="submission" date="2016-10" db="EMBL/GenBank/DDBJ databases">
        <authorList>
            <person name="de Groot N.N."/>
        </authorList>
    </citation>
    <scope>NUCLEOTIDE SEQUENCE [LARGE SCALE GENOMIC DNA]</scope>
    <source>
        <strain evidence="10 11">PYCC 4715</strain>
    </source>
</reference>
<proteinExistence type="inferred from homology"/>
<dbReference type="GO" id="GO:0005737">
    <property type="term" value="C:cytoplasm"/>
    <property type="evidence" value="ECO:0007669"/>
    <property type="project" value="TreeGrafter"/>
</dbReference>
<dbReference type="EC" id="3.1.3.15" evidence="3 8"/>
<organism evidence="10 11">
    <name type="scientific">Sungouiella intermedia</name>
    <dbReference type="NCBI Taxonomy" id="45354"/>
    <lineage>
        <taxon>Eukaryota</taxon>
        <taxon>Fungi</taxon>
        <taxon>Dikarya</taxon>
        <taxon>Ascomycota</taxon>
        <taxon>Saccharomycotina</taxon>
        <taxon>Pichiomycetes</taxon>
        <taxon>Metschnikowiaceae</taxon>
        <taxon>Sungouiella</taxon>
    </lineage>
</organism>
<dbReference type="Gene3D" id="3.20.20.140">
    <property type="entry name" value="Metal-dependent hydrolases"/>
    <property type="match status" value="1"/>
</dbReference>
<dbReference type="GO" id="GO:0004401">
    <property type="term" value="F:histidinol-phosphatase activity"/>
    <property type="evidence" value="ECO:0007669"/>
    <property type="project" value="UniProtKB-UniRule"/>
</dbReference>
<dbReference type="PANTHER" id="PTHR21039">
    <property type="entry name" value="HISTIDINOL PHOSPHATASE-RELATED"/>
    <property type="match status" value="1"/>
</dbReference>
<dbReference type="NCBIfam" id="TIGR01856">
    <property type="entry name" value="hisJ_fam"/>
    <property type="match status" value="1"/>
</dbReference>
<dbReference type="EMBL" id="LT635764">
    <property type="protein sequence ID" value="SGZ50074.1"/>
    <property type="molecule type" value="Genomic_DNA"/>
</dbReference>
<gene>
    <name evidence="10" type="ORF">SAMEA4029009_CIC11G00000000252</name>
</gene>
<evidence type="ECO:0000256" key="2">
    <source>
        <dbReference type="ARBA" id="ARBA00009152"/>
    </source>
</evidence>
<sequence>MHTHHSHSGDYVSHATGTLEQMVKTAQERQFTHVCLTEHMPRLDDAYLYPEELEKQYTIKNLDEVFTKYLKHANEIKTIVNTQKKMTILVGFEVEGLDTAHIQAAKKIAEVCDMCIGSVHYVHGIPIDFDVEKWIAARDVSGSTRQLYKDYFDLQYEVLTTLNPQVIGHFDLIRLFQIDEVDPSTGKNVQEIDIKNDWPDVWLAITRNIEYASTYGGLFELNSAAIRKGWSTPYPRKDISDAIIAADGKFCLSDDAHTYAQVGLNYHKVWDYVINELKLEHIYHLDLNEVGKTVVAKKEVSTLSKSPFWQQYN</sequence>
<dbReference type="SUPFAM" id="SSF89550">
    <property type="entry name" value="PHP domain-like"/>
    <property type="match status" value="1"/>
</dbReference>
<name>A0A1L0BIM8_9ASCO</name>
<dbReference type="PANTHER" id="PTHR21039:SF0">
    <property type="entry name" value="HISTIDINOL-PHOSPHATASE"/>
    <property type="match status" value="1"/>
</dbReference>
<evidence type="ECO:0000259" key="9">
    <source>
        <dbReference type="Pfam" id="PF02811"/>
    </source>
</evidence>
<dbReference type="InterPro" id="IPR004013">
    <property type="entry name" value="PHP_dom"/>
</dbReference>
<dbReference type="CDD" id="cd12110">
    <property type="entry name" value="PHP_HisPPase_Hisj_like"/>
    <property type="match status" value="1"/>
</dbReference>
<dbReference type="AlphaFoldDB" id="A0A1L0BIM8"/>
<dbReference type="Proteomes" id="UP000182259">
    <property type="component" value="Chromosome I"/>
</dbReference>
<evidence type="ECO:0000256" key="1">
    <source>
        <dbReference type="ARBA" id="ARBA00004970"/>
    </source>
</evidence>
<comment type="pathway">
    <text evidence="1 8">Amino-acid biosynthesis; L-histidine biosynthesis; L-histidine from 5-phospho-alpha-D-ribose 1-diphosphate: step 8/9.</text>
</comment>
<dbReference type="InterPro" id="IPR010140">
    <property type="entry name" value="Histidinol_P_phosphatase_HisJ"/>
</dbReference>
<dbReference type="GO" id="GO:0000105">
    <property type="term" value="P:L-histidine biosynthetic process"/>
    <property type="evidence" value="ECO:0007669"/>
    <property type="project" value="UniProtKB-UniRule"/>
</dbReference>
<keyword evidence="6 8" id="KW-0368">Histidine biosynthesis</keyword>
<dbReference type="Pfam" id="PF02811">
    <property type="entry name" value="PHP"/>
    <property type="match status" value="1"/>
</dbReference>
<keyword evidence="5 8" id="KW-0378">Hydrolase</keyword>
<evidence type="ECO:0000256" key="6">
    <source>
        <dbReference type="ARBA" id="ARBA00023102"/>
    </source>
</evidence>
<accession>A0A1L0BIM8</accession>
<feature type="domain" description="PHP" evidence="9">
    <location>
        <begin position="4"/>
        <end position="223"/>
    </location>
</feature>
<comment type="similarity">
    <text evidence="2 8">Belongs to the PHP hydrolase family. HisK subfamily.</text>
</comment>
<evidence type="ECO:0000256" key="3">
    <source>
        <dbReference type="ARBA" id="ARBA00013085"/>
    </source>
</evidence>
<evidence type="ECO:0000313" key="10">
    <source>
        <dbReference type="EMBL" id="SGZ50074.1"/>
    </source>
</evidence>
<evidence type="ECO:0000256" key="5">
    <source>
        <dbReference type="ARBA" id="ARBA00022801"/>
    </source>
</evidence>
<dbReference type="UniPathway" id="UPA00031">
    <property type="reaction ID" value="UER00013"/>
</dbReference>
<comment type="catalytic activity">
    <reaction evidence="7 8">
        <text>L-histidinol phosphate + H2O = L-histidinol + phosphate</text>
        <dbReference type="Rhea" id="RHEA:14465"/>
        <dbReference type="ChEBI" id="CHEBI:15377"/>
        <dbReference type="ChEBI" id="CHEBI:43474"/>
        <dbReference type="ChEBI" id="CHEBI:57699"/>
        <dbReference type="ChEBI" id="CHEBI:57980"/>
        <dbReference type="EC" id="3.1.3.15"/>
    </reaction>
</comment>
<keyword evidence="4 8" id="KW-0028">Amino-acid biosynthesis</keyword>
<evidence type="ECO:0000256" key="4">
    <source>
        <dbReference type="ARBA" id="ARBA00022605"/>
    </source>
</evidence>
<protein>
    <recommendedName>
        <fullName evidence="3 8">Histidinol-phosphatase</fullName>
        <shortName evidence="8">HolPase</shortName>
        <ecNumber evidence="3 8">3.1.3.15</ecNumber>
    </recommendedName>
</protein>
<dbReference type="InterPro" id="IPR016195">
    <property type="entry name" value="Pol/histidinol_Pase-like"/>
</dbReference>